<evidence type="ECO:0000256" key="4">
    <source>
        <dbReference type="ARBA" id="ARBA00022691"/>
    </source>
</evidence>
<evidence type="ECO:0000256" key="7">
    <source>
        <dbReference type="ARBA" id="ARBA00023194"/>
    </source>
</evidence>
<dbReference type="RefSeq" id="WP_029382006.1">
    <property type="nucleotide sequence ID" value="NZ_CP010849.1"/>
</dbReference>
<dbReference type="SUPFAM" id="SSF53335">
    <property type="entry name" value="S-adenosyl-L-methionine-dependent methyltransferases"/>
    <property type="match status" value="1"/>
</dbReference>
<dbReference type="FunFam" id="3.40.50.150:FF:000331">
    <property type="entry name" value="Macrocin O-methyltransferase"/>
    <property type="match status" value="1"/>
</dbReference>
<keyword evidence="5" id="KW-0479">Metal-binding</keyword>
<keyword evidence="3 9" id="KW-0808">Transferase</keyword>
<keyword evidence="4" id="KW-0949">S-adenosyl-L-methionine</keyword>
<dbReference type="GO" id="GO:0032259">
    <property type="term" value="P:methylation"/>
    <property type="evidence" value="ECO:0007669"/>
    <property type="project" value="UniProtKB-KW"/>
</dbReference>
<dbReference type="KEGG" id="scw:TU94_23010"/>
<reference evidence="9 10" key="1">
    <citation type="submission" date="2015-02" db="EMBL/GenBank/DDBJ databases">
        <title>Genome sequence of thermotolerant Streptomyces cyaneogriseus subsp. Noncyanogenus NMWT1, the producer of nematocidal antibiotics nemadectin.</title>
        <authorList>
            <person name="Wang H."/>
            <person name="Li C."/>
            <person name="Xiang W."/>
            <person name="Wang X."/>
        </authorList>
    </citation>
    <scope>NUCLEOTIDE SEQUENCE [LARGE SCALE GENOMIC DNA]</scope>
    <source>
        <strain evidence="9 10">NMWT 1</strain>
    </source>
</reference>
<sequence>MESTAQLYLDLMKKVLANTIYEDPPIPASWAPAVEYDELNRRLGVDWPSVAHTMIGIRRLENVEHCVRTVLEEGIPGDLIETGVWRGGTCIFMRAILKAHGVRDRQVWVADSFQGMPSADSSTHPGDRELASDRYNDLIATDLPTVRGNFERYGLLDEQVRFLPGWFRDTLPTAPIDRLAVLRLDSDLYESTMDTLVHLYPKLSPGGFVIIDDYHIPVCAEAVHDWRARFGVDDPIEDIDGLGAFWRRSG</sequence>
<organism evidence="9 10">
    <name type="scientific">Streptomyces cyaneogriseus subsp. noncyanogenus</name>
    <dbReference type="NCBI Taxonomy" id="477245"/>
    <lineage>
        <taxon>Bacteria</taxon>
        <taxon>Bacillati</taxon>
        <taxon>Actinomycetota</taxon>
        <taxon>Actinomycetes</taxon>
        <taxon>Kitasatosporales</taxon>
        <taxon>Streptomycetaceae</taxon>
        <taxon>Streptomyces</taxon>
    </lineage>
</organism>
<evidence type="ECO:0000256" key="5">
    <source>
        <dbReference type="ARBA" id="ARBA00022723"/>
    </source>
</evidence>
<dbReference type="STRING" id="477245.TU94_23010"/>
<keyword evidence="7" id="KW-0045">Antibiotic biosynthesis</keyword>
<dbReference type="AlphaFoldDB" id="A0A0C5G1P5"/>
<dbReference type="Gene3D" id="3.40.50.150">
    <property type="entry name" value="Vaccinia Virus protein VP39"/>
    <property type="match status" value="1"/>
</dbReference>
<proteinExistence type="inferred from homology"/>
<protein>
    <submittedName>
        <fullName evidence="9">Macrocin-O-methyltransferase</fullName>
    </submittedName>
</protein>
<dbReference type="GO" id="GO:0008168">
    <property type="term" value="F:methyltransferase activity"/>
    <property type="evidence" value="ECO:0007669"/>
    <property type="project" value="UniProtKB-KW"/>
</dbReference>
<evidence type="ECO:0000256" key="6">
    <source>
        <dbReference type="ARBA" id="ARBA00022842"/>
    </source>
</evidence>
<dbReference type="HOGENOM" id="CLU_062821_1_0_11"/>
<dbReference type="InterPro" id="IPR029063">
    <property type="entry name" value="SAM-dependent_MTases_sf"/>
</dbReference>
<dbReference type="EMBL" id="CP010849">
    <property type="protein sequence ID" value="AJP03908.1"/>
    <property type="molecule type" value="Genomic_DNA"/>
</dbReference>
<dbReference type="Proteomes" id="UP000032234">
    <property type="component" value="Chromosome"/>
</dbReference>
<evidence type="ECO:0000256" key="8">
    <source>
        <dbReference type="ARBA" id="ARBA00060900"/>
    </source>
</evidence>
<gene>
    <name evidence="9" type="ORF">TU94_23010</name>
</gene>
<dbReference type="InterPro" id="IPR008884">
    <property type="entry name" value="TylF_MeTrfase"/>
</dbReference>
<comment type="similarity">
    <text evidence="8">Belongs to the methyltransferase TylF/MycF family.</text>
</comment>
<evidence type="ECO:0000256" key="2">
    <source>
        <dbReference type="ARBA" id="ARBA00022603"/>
    </source>
</evidence>
<dbReference type="PANTHER" id="PTHR40036:SF1">
    <property type="entry name" value="MACROCIN O-METHYLTRANSFERASE"/>
    <property type="match status" value="1"/>
</dbReference>
<evidence type="ECO:0000256" key="3">
    <source>
        <dbReference type="ARBA" id="ARBA00022679"/>
    </source>
</evidence>
<dbReference type="GO" id="GO:0046872">
    <property type="term" value="F:metal ion binding"/>
    <property type="evidence" value="ECO:0007669"/>
    <property type="project" value="UniProtKB-KW"/>
</dbReference>
<keyword evidence="6" id="KW-0460">Magnesium</keyword>
<comment type="pathway">
    <text evidence="1">Antibiotic biosynthesis.</text>
</comment>
<dbReference type="SMR" id="A0A0C5G1P5"/>
<dbReference type="PATRIC" id="fig|477245.3.peg.4862"/>
<keyword evidence="2 9" id="KW-0489">Methyltransferase</keyword>
<accession>A0A0C5G1P5</accession>
<dbReference type="GO" id="GO:0017000">
    <property type="term" value="P:antibiotic biosynthetic process"/>
    <property type="evidence" value="ECO:0007669"/>
    <property type="project" value="UniProtKB-KW"/>
</dbReference>
<evidence type="ECO:0000313" key="9">
    <source>
        <dbReference type="EMBL" id="AJP03908.1"/>
    </source>
</evidence>
<name>A0A0C5G1P5_9ACTN</name>
<keyword evidence="10" id="KW-1185">Reference proteome</keyword>
<dbReference type="Pfam" id="PF05711">
    <property type="entry name" value="TylF"/>
    <property type="match status" value="1"/>
</dbReference>
<evidence type="ECO:0000256" key="1">
    <source>
        <dbReference type="ARBA" id="ARBA00004792"/>
    </source>
</evidence>
<dbReference type="PANTHER" id="PTHR40036">
    <property type="entry name" value="MACROCIN O-METHYLTRANSFERASE"/>
    <property type="match status" value="1"/>
</dbReference>
<evidence type="ECO:0000313" key="10">
    <source>
        <dbReference type="Proteomes" id="UP000032234"/>
    </source>
</evidence>